<accession>A0ABX4MGM5</accession>
<reference evidence="1" key="1">
    <citation type="submission" date="2017-09" db="EMBL/GenBank/DDBJ databases">
        <authorList>
            <person name="Campbell M.A."/>
            <person name="Lukasik P."/>
            <person name="Simon C."/>
            <person name="McCutcheon J.P."/>
        </authorList>
    </citation>
    <scope>NUCLEOTIDE SEQUENCE [LARGE SCALE GENOMIC DNA]</scope>
    <source>
        <strain evidence="1">TRYCRA</strain>
    </source>
</reference>
<evidence type="ECO:0000313" key="1">
    <source>
        <dbReference type="EMBL" id="PIM95851.1"/>
    </source>
</evidence>
<proteinExistence type="predicted"/>
<organism evidence="1 2">
    <name type="scientific">Candidatus Hodgkinia cicadicola</name>
    <dbReference type="NCBI Taxonomy" id="573658"/>
    <lineage>
        <taxon>Bacteria</taxon>
        <taxon>Pseudomonadati</taxon>
        <taxon>Pseudomonadota</taxon>
        <taxon>Alphaproteobacteria</taxon>
        <taxon>Hyphomicrobiales</taxon>
        <taxon>Candidatus Hodgkinia</taxon>
    </lineage>
</organism>
<name>A0ABX4MGM5_9HYPH</name>
<dbReference type="Proteomes" id="UP000228979">
    <property type="component" value="Unassembled WGS sequence"/>
</dbReference>
<evidence type="ECO:0000313" key="2">
    <source>
        <dbReference type="Proteomes" id="UP000228979"/>
    </source>
</evidence>
<dbReference type="EMBL" id="NXGP01000024">
    <property type="protein sequence ID" value="PIM95851.1"/>
    <property type="molecule type" value="Genomic_DNA"/>
</dbReference>
<protein>
    <submittedName>
        <fullName evidence="1">Uncharacterized protein</fullName>
    </submittedName>
</protein>
<comment type="caution">
    <text evidence="1">The sequence shown here is derived from an EMBL/GenBank/DDBJ whole genome shotgun (WGS) entry which is preliminary data.</text>
</comment>
<sequence>MNMTLVKERIKYKFIISKINNHDIKDNILYKLESIIRKLGRKAKLHVKVNNRHISKLKRINNNTNINNIWSKLI</sequence>
<gene>
    <name evidence="1" type="ORF">trycra_43</name>
</gene>
<keyword evidence="2" id="KW-1185">Reference proteome</keyword>